<evidence type="ECO:0008006" key="4">
    <source>
        <dbReference type="Google" id="ProtNLM"/>
    </source>
</evidence>
<feature type="transmembrane region" description="Helical" evidence="1">
    <location>
        <begin position="22"/>
        <end position="46"/>
    </location>
</feature>
<dbReference type="Pfam" id="PF11911">
    <property type="entry name" value="DUF3429"/>
    <property type="match status" value="1"/>
</dbReference>
<dbReference type="PATRIC" id="fig|1458461.3.peg.1957"/>
<dbReference type="PANTHER" id="PTHR15887">
    <property type="entry name" value="TRANSMEMBRANE PROTEIN 69"/>
    <property type="match status" value="1"/>
</dbReference>
<dbReference type="PANTHER" id="PTHR15887:SF1">
    <property type="entry name" value="TRANSMEMBRANE PROTEIN 69"/>
    <property type="match status" value="1"/>
</dbReference>
<keyword evidence="1" id="KW-0812">Transmembrane</keyword>
<organism evidence="2 3">
    <name type="scientific">Candidatus Phaeomarinibacter ectocarpi</name>
    <dbReference type="NCBI Taxonomy" id="1458461"/>
    <lineage>
        <taxon>Bacteria</taxon>
        <taxon>Pseudomonadati</taxon>
        <taxon>Pseudomonadota</taxon>
        <taxon>Alphaproteobacteria</taxon>
        <taxon>Hyphomicrobiales</taxon>
        <taxon>Parvibaculaceae</taxon>
        <taxon>Candidatus Phaeomarinibacter</taxon>
    </lineage>
</organism>
<evidence type="ECO:0000313" key="2">
    <source>
        <dbReference type="EMBL" id="CDO60164.1"/>
    </source>
</evidence>
<dbReference type="AlphaFoldDB" id="X5MFU0"/>
<dbReference type="STRING" id="1458461.BN1012_Phect1951"/>
<keyword evidence="1" id="KW-1133">Transmembrane helix</keyword>
<reference evidence="2 3" key="1">
    <citation type="journal article" date="2014" name="Front. Genet.">
        <title>Genome and metabolic network of "Candidatus Phaeomarinobacter ectocarpi" Ec32, a new candidate genus of Alphaproteobacteria frequently associated with brown algae.</title>
        <authorList>
            <person name="Dittami S.M."/>
            <person name="Barbeyron T."/>
            <person name="Boyen C."/>
            <person name="Cambefort J."/>
            <person name="Collet G."/>
            <person name="Delage L."/>
            <person name="Gobet A."/>
            <person name="Groisillier A."/>
            <person name="Leblanc C."/>
            <person name="Michel G."/>
            <person name="Scornet D."/>
            <person name="Siegel A."/>
            <person name="Tapia J.E."/>
            <person name="Tonon T."/>
        </authorList>
    </citation>
    <scope>NUCLEOTIDE SEQUENCE [LARGE SCALE GENOMIC DNA]</scope>
    <source>
        <strain evidence="2 3">Ec32</strain>
    </source>
</reference>
<feature type="transmembrane region" description="Helical" evidence="1">
    <location>
        <begin position="141"/>
        <end position="162"/>
    </location>
</feature>
<evidence type="ECO:0000256" key="1">
    <source>
        <dbReference type="SAM" id="Phobius"/>
    </source>
</evidence>
<accession>X5MFU0</accession>
<dbReference type="HOGENOM" id="CLU_045137_3_1_5"/>
<feature type="transmembrane region" description="Helical" evidence="1">
    <location>
        <begin position="58"/>
        <end position="79"/>
    </location>
</feature>
<name>X5MFU0_9HYPH</name>
<dbReference type="EMBL" id="HG966617">
    <property type="protein sequence ID" value="CDO60164.1"/>
    <property type="molecule type" value="Genomic_DNA"/>
</dbReference>
<keyword evidence="1" id="KW-0472">Membrane</keyword>
<gene>
    <name evidence="2" type="ORF">BN1012_Phect1951</name>
</gene>
<protein>
    <recommendedName>
        <fullName evidence="4">DUF3429 domain-containing protein</fullName>
    </recommendedName>
</protein>
<sequence length="164" mass="17824">MTDEAETEPAADPRDPADPPRAAALLGYAGVIPFVTTAVIIFFLYPRPEAQTVLTYQIAYGAVILSFLGGVRWSLAMLFPEDEQLLKRLTFSVMPSLLAWAALFVPPAWGLALLIISFWGQAASDAQASRLREAPMWYGGYRVRLSILVIGALGLTVVGIVLRS</sequence>
<dbReference type="OrthoDB" id="5297436at2"/>
<evidence type="ECO:0000313" key="3">
    <source>
        <dbReference type="Proteomes" id="UP000032160"/>
    </source>
</evidence>
<dbReference type="KEGG" id="pect:BN1012_Phect1951"/>
<proteinExistence type="predicted"/>
<keyword evidence="3" id="KW-1185">Reference proteome</keyword>
<dbReference type="RefSeq" id="WP_043948268.1">
    <property type="nucleotide sequence ID" value="NZ_HG966617.1"/>
</dbReference>
<dbReference type="InterPro" id="IPR021836">
    <property type="entry name" value="DUF3429"/>
</dbReference>
<dbReference type="Proteomes" id="UP000032160">
    <property type="component" value="Chromosome I"/>
</dbReference>
<feature type="transmembrane region" description="Helical" evidence="1">
    <location>
        <begin position="99"/>
        <end position="120"/>
    </location>
</feature>